<accession>A0ABN1AAB7</accession>
<dbReference type="CDD" id="cd02223">
    <property type="entry name" value="cupin_Bh2720-like"/>
    <property type="match status" value="1"/>
</dbReference>
<name>A0ABN1AAB7_9BACI</name>
<evidence type="ECO:0000259" key="1">
    <source>
        <dbReference type="Pfam" id="PF07883"/>
    </source>
</evidence>
<dbReference type="InterPro" id="IPR052538">
    <property type="entry name" value="Flavonoid_dioxygenase-like"/>
</dbReference>
<evidence type="ECO:0000313" key="3">
    <source>
        <dbReference type="Proteomes" id="UP001500740"/>
    </source>
</evidence>
<organism evidence="2 3">
    <name type="scientific">Alkalibacillus silvisoli</name>
    <dbReference type="NCBI Taxonomy" id="392823"/>
    <lineage>
        <taxon>Bacteria</taxon>
        <taxon>Bacillati</taxon>
        <taxon>Bacillota</taxon>
        <taxon>Bacilli</taxon>
        <taxon>Bacillales</taxon>
        <taxon>Bacillaceae</taxon>
        <taxon>Alkalibacillus</taxon>
    </lineage>
</organism>
<dbReference type="InterPro" id="IPR014710">
    <property type="entry name" value="RmlC-like_jellyroll"/>
</dbReference>
<dbReference type="Pfam" id="PF07883">
    <property type="entry name" value="Cupin_2"/>
    <property type="match status" value="1"/>
</dbReference>
<dbReference type="EMBL" id="BAAACZ010000029">
    <property type="protein sequence ID" value="GAA0471546.1"/>
    <property type="molecule type" value="Genomic_DNA"/>
</dbReference>
<dbReference type="PANTHER" id="PTHR43346:SF1">
    <property type="entry name" value="QUERCETIN 2,3-DIOXYGENASE-RELATED"/>
    <property type="match status" value="1"/>
</dbReference>
<proteinExistence type="predicted"/>
<dbReference type="InterPro" id="IPR011051">
    <property type="entry name" value="RmlC_Cupin_sf"/>
</dbReference>
<keyword evidence="3" id="KW-1185">Reference proteome</keyword>
<comment type="caution">
    <text evidence="2">The sequence shown here is derived from an EMBL/GenBank/DDBJ whole genome shotgun (WGS) entry which is preliminary data.</text>
</comment>
<dbReference type="InterPro" id="IPR013096">
    <property type="entry name" value="Cupin_2"/>
</dbReference>
<dbReference type="RefSeq" id="WP_343784887.1">
    <property type="nucleotide sequence ID" value="NZ_BAAACZ010000029.1"/>
</dbReference>
<feature type="domain" description="Cupin type-2" evidence="1">
    <location>
        <begin position="95"/>
        <end position="169"/>
    </location>
</feature>
<reference evidence="2 3" key="1">
    <citation type="journal article" date="2019" name="Int. J. Syst. Evol. Microbiol.">
        <title>The Global Catalogue of Microorganisms (GCM) 10K type strain sequencing project: providing services to taxonomists for standard genome sequencing and annotation.</title>
        <authorList>
            <consortium name="The Broad Institute Genomics Platform"/>
            <consortium name="The Broad Institute Genome Sequencing Center for Infectious Disease"/>
            <person name="Wu L."/>
            <person name="Ma J."/>
        </authorList>
    </citation>
    <scope>NUCLEOTIDE SEQUENCE [LARGE SCALE GENOMIC DNA]</scope>
    <source>
        <strain evidence="2 3">JCM 14193</strain>
    </source>
</reference>
<sequence length="193" mass="23105">MYYNPHYMNQSRGHWNNSWNNDWDNNWNDDWNNWNNNNWGHNNWYTDHPSWFHHNNHHLTDHGPNPYTVNIEEATLLNDNFRTALWTGEYLQLTLMNIEPGDDIGLEIHRDHDQFLRVEDGLGLVQMGDRRDRLDFQRQVSDNDAIFIPAGKWHNLINTGRRSLKLYSLYAPPEHPHGTVHRTKEEAMGHKHH</sequence>
<dbReference type="PANTHER" id="PTHR43346">
    <property type="entry name" value="LIGAND BINDING DOMAIN PROTEIN, PUTATIVE (AFU_ORTHOLOGUE AFUA_6G14370)-RELATED"/>
    <property type="match status" value="1"/>
</dbReference>
<dbReference type="Proteomes" id="UP001500740">
    <property type="component" value="Unassembled WGS sequence"/>
</dbReference>
<gene>
    <name evidence="2" type="ORF">GCM10008935_29400</name>
</gene>
<dbReference type="Gene3D" id="2.60.120.10">
    <property type="entry name" value="Jelly Rolls"/>
    <property type="match status" value="1"/>
</dbReference>
<dbReference type="SUPFAM" id="SSF51182">
    <property type="entry name" value="RmlC-like cupins"/>
    <property type="match status" value="1"/>
</dbReference>
<protein>
    <recommendedName>
        <fullName evidence="1">Cupin type-2 domain-containing protein</fullName>
    </recommendedName>
</protein>
<evidence type="ECO:0000313" key="2">
    <source>
        <dbReference type="EMBL" id="GAA0471546.1"/>
    </source>
</evidence>